<dbReference type="GO" id="GO:0005525">
    <property type="term" value="F:GTP binding"/>
    <property type="evidence" value="ECO:0007669"/>
    <property type="project" value="UniProtKB-KW"/>
</dbReference>
<dbReference type="AlphaFoldDB" id="A0A098VXM0"/>
<keyword evidence="6" id="KW-0539">Nucleus</keyword>
<keyword evidence="3" id="KW-0547">Nucleotide-binding</keyword>
<dbReference type="FunFam" id="3.30.70.240:FF:000004">
    <property type="entry name" value="116 kDa U5 small nuclear ribonucleoprotein"/>
    <property type="match status" value="1"/>
</dbReference>
<keyword evidence="10" id="KW-1185">Reference proteome</keyword>
<comment type="caution">
    <text evidence="9">The sequence shown here is derived from an EMBL/GenBank/DDBJ whole genome shotgun (WGS) entry which is preliminary data.</text>
</comment>
<dbReference type="FunFam" id="3.30.230.10:FF:000009">
    <property type="entry name" value="116 kDa U5 small nuclear ribonucleoprotein component"/>
    <property type="match status" value="1"/>
</dbReference>
<feature type="domain" description="Tr-type G" evidence="8">
    <location>
        <begin position="124"/>
        <end position="336"/>
    </location>
</feature>
<evidence type="ECO:0000259" key="8">
    <source>
        <dbReference type="PROSITE" id="PS51722"/>
    </source>
</evidence>
<dbReference type="Pfam" id="PF00679">
    <property type="entry name" value="EFG_C"/>
    <property type="match status" value="1"/>
</dbReference>
<dbReference type="GO" id="GO:0071007">
    <property type="term" value="C:U2-type catalytic step 2 spliceosome"/>
    <property type="evidence" value="ECO:0007669"/>
    <property type="project" value="TreeGrafter"/>
</dbReference>
<dbReference type="Gene3D" id="3.40.50.300">
    <property type="entry name" value="P-loop containing nucleotide triphosphate hydrolases"/>
    <property type="match status" value="1"/>
</dbReference>
<organism evidence="9 10">
    <name type="scientific">Mitosporidium daphniae</name>
    <dbReference type="NCBI Taxonomy" id="1485682"/>
    <lineage>
        <taxon>Eukaryota</taxon>
        <taxon>Fungi</taxon>
        <taxon>Fungi incertae sedis</taxon>
        <taxon>Microsporidia</taxon>
        <taxon>Mitosporidium</taxon>
    </lineage>
</organism>
<dbReference type="GeneID" id="25258627"/>
<evidence type="ECO:0000256" key="2">
    <source>
        <dbReference type="ARBA" id="ARBA00022664"/>
    </source>
</evidence>
<dbReference type="OrthoDB" id="364892at2759"/>
<dbReference type="FunFam" id="3.30.70.870:FF:000002">
    <property type="entry name" value="Translation elongation factor 2"/>
    <property type="match status" value="1"/>
</dbReference>
<dbReference type="GO" id="GO:0000398">
    <property type="term" value="P:mRNA splicing, via spliceosome"/>
    <property type="evidence" value="ECO:0007669"/>
    <property type="project" value="TreeGrafter"/>
</dbReference>
<dbReference type="InterPro" id="IPR000795">
    <property type="entry name" value="T_Tr_GTP-bd_dom"/>
</dbReference>
<gene>
    <name evidence="9" type="ORF">DI09_169p50</name>
</gene>
<dbReference type="InterPro" id="IPR005517">
    <property type="entry name" value="Transl_elong_EFG/EF2_IV"/>
</dbReference>
<dbReference type="PRINTS" id="PR00315">
    <property type="entry name" value="ELONGATNFCT"/>
</dbReference>
<dbReference type="InterPro" id="IPR031950">
    <property type="entry name" value="EFTUD2_N"/>
</dbReference>
<dbReference type="Proteomes" id="UP000029725">
    <property type="component" value="Unassembled WGS sequence"/>
</dbReference>
<dbReference type="InterPro" id="IPR000640">
    <property type="entry name" value="EFG_V-like"/>
</dbReference>
<evidence type="ECO:0000313" key="9">
    <source>
        <dbReference type="EMBL" id="KGG52491.1"/>
    </source>
</evidence>
<evidence type="ECO:0000256" key="1">
    <source>
        <dbReference type="ARBA" id="ARBA00004123"/>
    </source>
</evidence>
<evidence type="ECO:0000256" key="3">
    <source>
        <dbReference type="ARBA" id="ARBA00022741"/>
    </source>
</evidence>
<dbReference type="SUPFAM" id="SSF52540">
    <property type="entry name" value="P-loop containing nucleoside triphosphate hydrolases"/>
    <property type="match status" value="1"/>
</dbReference>
<dbReference type="GO" id="GO:0030623">
    <property type="term" value="F:U5 snRNA binding"/>
    <property type="evidence" value="ECO:0007669"/>
    <property type="project" value="TreeGrafter"/>
</dbReference>
<dbReference type="GO" id="GO:0000974">
    <property type="term" value="C:Prp19 complex"/>
    <property type="evidence" value="ECO:0007669"/>
    <property type="project" value="UniProtKB-ARBA"/>
</dbReference>
<dbReference type="SUPFAM" id="SSF54211">
    <property type="entry name" value="Ribosomal protein S5 domain 2-like"/>
    <property type="match status" value="1"/>
</dbReference>
<dbReference type="Gene3D" id="3.30.70.870">
    <property type="entry name" value="Elongation Factor G (Translational Gtpase), domain 3"/>
    <property type="match status" value="1"/>
</dbReference>
<dbReference type="Gene3D" id="2.40.30.10">
    <property type="entry name" value="Translation factors"/>
    <property type="match status" value="1"/>
</dbReference>
<dbReference type="SMART" id="SM00838">
    <property type="entry name" value="EFG_C"/>
    <property type="match status" value="1"/>
</dbReference>
<dbReference type="RefSeq" id="XP_013238927.1">
    <property type="nucleotide sequence ID" value="XM_013383473.1"/>
</dbReference>
<dbReference type="FunFam" id="3.40.50.300:FF:000646">
    <property type="entry name" value="U5 small nuclear ribonucleoprotein component"/>
    <property type="match status" value="1"/>
</dbReference>
<keyword evidence="5" id="KW-0508">mRNA splicing</keyword>
<evidence type="ECO:0000256" key="6">
    <source>
        <dbReference type="ARBA" id="ARBA00023242"/>
    </source>
</evidence>
<dbReference type="InterPro" id="IPR035655">
    <property type="entry name" value="U5-116kDa_C"/>
</dbReference>
<dbReference type="VEuPathDB" id="MicrosporidiaDB:DI09_169p50"/>
<comment type="function">
    <text evidence="7">Component of the U5 snRNP complex required for pre-mRNA splicing. Binds GTP.</text>
</comment>
<dbReference type="InterPro" id="IPR027417">
    <property type="entry name" value="P-loop_NTPase"/>
</dbReference>
<dbReference type="FunFam" id="2.40.30.10:FF:000029">
    <property type="entry name" value="116 kDa U5 small nuclear ribonucleoprotein component"/>
    <property type="match status" value="1"/>
</dbReference>
<dbReference type="PANTHER" id="PTHR42908">
    <property type="entry name" value="TRANSLATION ELONGATION FACTOR-RELATED"/>
    <property type="match status" value="1"/>
</dbReference>
<dbReference type="SUPFAM" id="SSF54980">
    <property type="entry name" value="EF-G C-terminal domain-like"/>
    <property type="match status" value="2"/>
</dbReference>
<dbReference type="CDD" id="cd01683">
    <property type="entry name" value="EF2_IV_snRNP"/>
    <property type="match status" value="1"/>
</dbReference>
<dbReference type="Pfam" id="PF16004">
    <property type="entry name" value="EFTUD2"/>
    <property type="match status" value="1"/>
</dbReference>
<keyword evidence="4" id="KW-0342">GTP-binding</keyword>
<accession>A0A098VXM0</accession>
<dbReference type="SMART" id="SM00889">
    <property type="entry name" value="EFG_IV"/>
    <property type="match status" value="1"/>
</dbReference>
<dbReference type="PANTHER" id="PTHR42908:SF6">
    <property type="entry name" value="116 KDA U5 SMALL NUCLEAR RIBONUCLEOPROTEIN COMPONENT"/>
    <property type="match status" value="1"/>
</dbReference>
<protein>
    <recommendedName>
        <fullName evidence="8">Tr-type G domain-containing protein</fullName>
    </recommendedName>
</protein>
<dbReference type="GO" id="GO:0003924">
    <property type="term" value="F:GTPase activity"/>
    <property type="evidence" value="ECO:0007669"/>
    <property type="project" value="InterPro"/>
</dbReference>
<dbReference type="HOGENOM" id="CLU_002794_11_2_1"/>
<proteinExistence type="predicted"/>
<name>A0A098VXM0_9MICR</name>
<evidence type="ECO:0000256" key="4">
    <source>
        <dbReference type="ARBA" id="ARBA00023134"/>
    </source>
</evidence>
<dbReference type="SUPFAM" id="SSF50447">
    <property type="entry name" value="Translation proteins"/>
    <property type="match status" value="1"/>
</dbReference>
<dbReference type="InterPro" id="IPR009000">
    <property type="entry name" value="Transl_B-barrel_sf"/>
</dbReference>
<comment type="subcellular location">
    <subcellularLocation>
        <location evidence="1">Nucleus</location>
    </subcellularLocation>
</comment>
<dbReference type="EMBL" id="JMKJ01000076">
    <property type="protein sequence ID" value="KGG52491.1"/>
    <property type="molecule type" value="Genomic_DNA"/>
</dbReference>
<dbReference type="GO" id="GO:0046540">
    <property type="term" value="C:U4/U6 x U5 tri-snRNP complex"/>
    <property type="evidence" value="ECO:0007669"/>
    <property type="project" value="TreeGrafter"/>
</dbReference>
<evidence type="ECO:0000256" key="7">
    <source>
        <dbReference type="ARBA" id="ARBA00055641"/>
    </source>
</evidence>
<dbReference type="Gene3D" id="3.90.1430.10">
    <property type="entry name" value="Yeast translation eEF2 (G' domain)"/>
    <property type="match status" value="1"/>
</dbReference>
<dbReference type="CDD" id="cd04098">
    <property type="entry name" value="eEF2_C_snRNP"/>
    <property type="match status" value="1"/>
</dbReference>
<keyword evidence="2" id="KW-0507">mRNA processing</keyword>
<evidence type="ECO:0000256" key="5">
    <source>
        <dbReference type="ARBA" id="ARBA00023187"/>
    </source>
</evidence>
<sequence length="1005" mass="111999">MLADEDLYDEFGNYLGEPTERPIIASPLEEHSVPSSELVDQYSESSSLSVVLHEEKNYYPSAEEIYGPDLEIKVEDEDRQTLSEPIIAPIRHDIFQVLPISAEPIPSATYTPSYLSESLIHRTERIRNVAITGALHHGKTSLLDMLVAASHPQVVNFDPNRPQKWTDTSFMSRERGISMSATPLTLILPNSKSQSFIMNFLDTPGHTDFGDEIMAALALCDGLMIVVDLLEGINSRTESILRYVAINRMPAVLFLNKFDRLILELRLPPSDAYHKIKHTIDEINTFLRTLGITEPDDPLFFSPKRDNVLMGSAKYGWLFSLDSYCRLLTPPVEESCFPCFWDDIVYLRDESKFAPLSTNPQLPRTFIEWVIEPIYKLHLTAIGIDSIDQISSILAQAGIVLKRSEIALAATNQHHLIAKVMQQYLGGYEGILGAFTDCIYRRIPSPLENAPLKIQQIYSGPCDSESPSIRTKAMSECDPQGPLMVYISKLMPTADAKSFLALGRVLSGTIRANSLIKVLGEHFVPNIDEEDSSPQFLEKIYLPLPMHNLEVAEAPAGSIVLLGDSIHNVILKTATIVQVEQNMEDPAFVFRRHFFTGAHRICSLSVIKLAIEPMHPSELPKMLDGLRNLTKAYPQAEARVEESGEHVLFGTGELYLDALMHDLRRLYGQVDIRVADPSVRFSETIVETSSLICTAMSPNNENSISMIAEPLEMSILEDLEAGVIPSPAAQSSKEISSFFVSNLQKYGWDLLSARSLWAFGPSEERGPNVLLNEYLPAKDASLEVRSLISSPNIREAITQGFHWACREGPLCDEPIRGTKIKLVDASFAKEQILRGSGQIIPAARRAVYASFLTASPRIMEPVYAVEILSPSDCIPAVYTVLNRRRGHVLQDIPKAGIPLYLVRALLPCIESFGFETDLRTQTQGQAFCQMSFDHWQVVPGDPMDESITLVPLEPAPATHLARDFMVKTRRRKGLSENVSVVKYFDESMLGALSLQERTFTAPGLA</sequence>
<dbReference type="PROSITE" id="PS51722">
    <property type="entry name" value="G_TR_2"/>
    <property type="match status" value="1"/>
</dbReference>
<dbReference type="GO" id="GO:0005829">
    <property type="term" value="C:cytosol"/>
    <property type="evidence" value="ECO:0007669"/>
    <property type="project" value="TreeGrafter"/>
</dbReference>
<dbReference type="Pfam" id="PF03764">
    <property type="entry name" value="EFG_IV"/>
    <property type="match status" value="1"/>
</dbReference>
<dbReference type="Gene3D" id="3.30.230.10">
    <property type="match status" value="1"/>
</dbReference>
<dbReference type="Gene3D" id="3.30.70.240">
    <property type="match status" value="1"/>
</dbReference>
<dbReference type="Pfam" id="PF00009">
    <property type="entry name" value="GTP_EFTU"/>
    <property type="match status" value="1"/>
</dbReference>
<dbReference type="InterPro" id="IPR020568">
    <property type="entry name" value="Ribosomal_Su5_D2-typ_SF"/>
</dbReference>
<dbReference type="InterPro" id="IPR014721">
    <property type="entry name" value="Ribsml_uS5_D2-typ_fold_subgr"/>
</dbReference>
<dbReference type="InterPro" id="IPR035647">
    <property type="entry name" value="EFG_III/V"/>
</dbReference>
<evidence type="ECO:0000313" key="10">
    <source>
        <dbReference type="Proteomes" id="UP000029725"/>
    </source>
</evidence>
<reference evidence="9 10" key="1">
    <citation type="submission" date="2014-04" db="EMBL/GenBank/DDBJ databases">
        <title>A new species of microsporidia sheds light on the evolution of extreme parasitism.</title>
        <authorList>
            <person name="Haag K.L."/>
            <person name="James T.Y."/>
            <person name="Larsson R."/>
            <person name="Schaer T.M."/>
            <person name="Refardt D."/>
            <person name="Pombert J.-F."/>
            <person name="Ebert D."/>
        </authorList>
    </citation>
    <scope>NUCLEOTIDE SEQUENCE [LARGE SCALE GENOMIC DNA]</scope>
    <source>
        <strain evidence="9 10">UGP3</strain>
        <tissue evidence="9">Spores</tissue>
    </source>
</reference>